<evidence type="ECO:0000256" key="4">
    <source>
        <dbReference type="ARBA" id="ARBA00022927"/>
    </source>
</evidence>
<proteinExistence type="inferred from homology"/>
<evidence type="ECO:0000256" key="3">
    <source>
        <dbReference type="ARBA" id="ARBA00022753"/>
    </source>
</evidence>
<dbReference type="InterPro" id="IPR037202">
    <property type="entry name" value="ESCRT_assembly_dom"/>
</dbReference>
<evidence type="ECO:0000256" key="5">
    <source>
        <dbReference type="PROSITE-ProRule" id="PRU00642"/>
    </source>
</evidence>
<feature type="region of interest" description="Disordered" evidence="6">
    <location>
        <begin position="1"/>
        <end position="56"/>
    </location>
</feature>
<dbReference type="Gene3D" id="1.20.120.1130">
    <property type="match status" value="1"/>
</dbReference>
<dbReference type="AlphaFoldDB" id="A0A5J4YI15"/>
<dbReference type="GO" id="GO:0043328">
    <property type="term" value="P:protein transport to vacuole involved in ubiquitin-dependent protein catabolic process via the multivesicular body sorting pathway"/>
    <property type="evidence" value="ECO:0007669"/>
    <property type="project" value="TreeGrafter"/>
</dbReference>
<feature type="domain" description="VPS28 C-terminal" evidence="7">
    <location>
        <begin position="204"/>
        <end position="303"/>
    </location>
</feature>
<keyword evidence="2 5" id="KW-0813">Transport</keyword>
<evidence type="ECO:0000259" key="8">
    <source>
        <dbReference type="PROSITE" id="PS51313"/>
    </source>
</evidence>
<keyword evidence="3" id="KW-0967">Endosome</keyword>
<dbReference type="Proteomes" id="UP000324585">
    <property type="component" value="Unassembled WGS sequence"/>
</dbReference>
<evidence type="ECO:0000256" key="2">
    <source>
        <dbReference type="ARBA" id="ARBA00022448"/>
    </source>
</evidence>
<evidence type="ECO:0000313" key="10">
    <source>
        <dbReference type="Proteomes" id="UP000324585"/>
    </source>
</evidence>
<reference evidence="10" key="1">
    <citation type="journal article" date="2019" name="Nat. Commun.">
        <title>Expansion of phycobilisome linker gene families in mesophilic red algae.</title>
        <authorList>
            <person name="Lee J."/>
            <person name="Kim D."/>
            <person name="Bhattacharya D."/>
            <person name="Yoon H.S."/>
        </authorList>
    </citation>
    <scope>NUCLEOTIDE SEQUENCE [LARGE SCALE GENOMIC DNA]</scope>
    <source>
        <strain evidence="10">CCMP 1328</strain>
    </source>
</reference>
<protein>
    <submittedName>
        <fullName evidence="9">Vacuolar protein sorting-associated protein 28</fullName>
    </submittedName>
</protein>
<comment type="caution">
    <text evidence="9">The sequence shown here is derived from an EMBL/GenBank/DDBJ whole genome shotgun (WGS) entry which is preliminary data.</text>
</comment>
<dbReference type="Pfam" id="PF03997">
    <property type="entry name" value="VPS28"/>
    <property type="match status" value="1"/>
</dbReference>
<comment type="similarity">
    <text evidence="5">Belongs to the VPS28 family.</text>
</comment>
<organism evidence="9 10">
    <name type="scientific">Porphyridium purpureum</name>
    <name type="common">Red alga</name>
    <name type="synonym">Porphyridium cruentum</name>
    <dbReference type="NCBI Taxonomy" id="35688"/>
    <lineage>
        <taxon>Eukaryota</taxon>
        <taxon>Rhodophyta</taxon>
        <taxon>Bangiophyceae</taxon>
        <taxon>Porphyridiales</taxon>
        <taxon>Porphyridiaceae</taxon>
        <taxon>Porphyridium</taxon>
    </lineage>
</organism>
<dbReference type="GO" id="GO:0044877">
    <property type="term" value="F:protein-containing complex binding"/>
    <property type="evidence" value="ECO:0007669"/>
    <property type="project" value="TreeGrafter"/>
</dbReference>
<dbReference type="InterPro" id="IPR017899">
    <property type="entry name" value="VPS28_C"/>
</dbReference>
<dbReference type="OrthoDB" id="2671at2759"/>
<sequence length="303" mass="34403">MEQRGKPSVKQMNYWERLQNPQAGASAAPSAAPQYPVPQRPRPAAQPTGVHGSGAHDATALAGHMERMNPHLHHQHTPPLHAPQQPPPAQSRPTMPPVKEVRLYETHHERMEGSAREELFALFKVCEHLERVWRRGAITDAEYTSEMWKIINQYRSARDSMTGLDPLRFIEEYRLKVDSARHRLIMSGVPATVENAAQDPEEKASHAKTVETTQMFVTAIDAVNMAPKAPHLSTVEYLQPLITDLFGSLNRFRALQDSECRKILQRWVSKLAQRRAVDVLSVDDLKQLAVDLENSYTYFKHNM</sequence>
<dbReference type="InterPro" id="IPR037206">
    <property type="entry name" value="VPS28_C_sf"/>
</dbReference>
<dbReference type="SUPFAM" id="SSF140427">
    <property type="entry name" value="VPS28 C-terminal domain-like"/>
    <property type="match status" value="1"/>
</dbReference>
<dbReference type="Gene3D" id="1.20.1440.200">
    <property type="match status" value="1"/>
</dbReference>
<dbReference type="InterPro" id="IPR007143">
    <property type="entry name" value="Vps28"/>
</dbReference>
<dbReference type="PROSITE" id="PS51310">
    <property type="entry name" value="VPS28_C"/>
    <property type="match status" value="1"/>
</dbReference>
<dbReference type="InterPro" id="IPR017898">
    <property type="entry name" value="VPS28_N"/>
</dbReference>
<dbReference type="GO" id="GO:0000813">
    <property type="term" value="C:ESCRT I complex"/>
    <property type="evidence" value="ECO:0007669"/>
    <property type="project" value="InterPro"/>
</dbReference>
<name>A0A5J4YI15_PORPP</name>
<evidence type="ECO:0000259" key="7">
    <source>
        <dbReference type="PROSITE" id="PS51310"/>
    </source>
</evidence>
<evidence type="ECO:0000256" key="6">
    <source>
        <dbReference type="SAM" id="MobiDB-lite"/>
    </source>
</evidence>
<dbReference type="SUPFAM" id="SSF140111">
    <property type="entry name" value="Endosomal sorting complex assembly domain"/>
    <property type="match status" value="1"/>
</dbReference>
<feature type="region of interest" description="Disordered" evidence="6">
    <location>
        <begin position="70"/>
        <end position="95"/>
    </location>
</feature>
<keyword evidence="10" id="KW-1185">Reference proteome</keyword>
<accession>A0A5J4YI15</accession>
<evidence type="ECO:0000313" key="9">
    <source>
        <dbReference type="EMBL" id="KAA8491096.1"/>
    </source>
</evidence>
<gene>
    <name evidence="9" type="ORF">FVE85_4513</name>
</gene>
<feature type="compositionally biased region" description="Low complexity" evidence="6">
    <location>
        <begin position="19"/>
        <end position="34"/>
    </location>
</feature>
<dbReference type="InterPro" id="IPR038358">
    <property type="entry name" value="VPS28_N_sf"/>
</dbReference>
<dbReference type="EMBL" id="VRMN01000016">
    <property type="protein sequence ID" value="KAA8491096.1"/>
    <property type="molecule type" value="Genomic_DNA"/>
</dbReference>
<feature type="compositionally biased region" description="Pro residues" evidence="6">
    <location>
        <begin position="80"/>
        <end position="95"/>
    </location>
</feature>
<evidence type="ECO:0000256" key="1">
    <source>
        <dbReference type="ARBA" id="ARBA00004177"/>
    </source>
</evidence>
<dbReference type="OMA" id="KDYDLNC"/>
<keyword evidence="4 5" id="KW-0653">Protein transport</keyword>
<comment type="subcellular location">
    <subcellularLocation>
        <location evidence="1">Endosome</location>
    </subcellularLocation>
</comment>
<dbReference type="PANTHER" id="PTHR12937:SF0">
    <property type="entry name" value="VACUOLAR PROTEIN SORTING-ASSOCIATED PROTEIN 28 HOMOLOG"/>
    <property type="match status" value="1"/>
</dbReference>
<dbReference type="PANTHER" id="PTHR12937">
    <property type="entry name" value="VACUOLAR PROTEIN SORTING 28, ISOFORM 2 VPS28"/>
    <property type="match status" value="1"/>
</dbReference>
<feature type="domain" description="VPS28 N-terminal" evidence="8">
    <location>
        <begin position="90"/>
        <end position="195"/>
    </location>
</feature>
<dbReference type="PROSITE" id="PS51313">
    <property type="entry name" value="VPS28_N"/>
    <property type="match status" value="1"/>
</dbReference>